<name>A0A0B5XLG9_BACTU</name>
<dbReference type="Pfam" id="PF01127">
    <property type="entry name" value="Sdh_cyt"/>
    <property type="match status" value="1"/>
</dbReference>
<dbReference type="EMBL" id="CP009335">
    <property type="protein sequence ID" value="AJG76776.1"/>
    <property type="molecule type" value="Genomic_DNA"/>
</dbReference>
<evidence type="ECO:0000256" key="7">
    <source>
        <dbReference type="ARBA" id="ARBA00023136"/>
    </source>
</evidence>
<evidence type="ECO:0000313" key="10">
    <source>
        <dbReference type="EMBL" id="AJG76776.1"/>
    </source>
</evidence>
<dbReference type="KEGG" id="btw:BF38_271"/>
<dbReference type="GO" id="GO:0046872">
    <property type="term" value="F:metal ion binding"/>
    <property type="evidence" value="ECO:0007669"/>
    <property type="project" value="UniProtKB-KW"/>
</dbReference>
<reference evidence="10 14" key="1">
    <citation type="journal article" date="2015" name="Genome Announc.">
        <title>Complete genome sequences for 35 biothreat assay-relevant bacillus species.</title>
        <authorList>
            <person name="Johnson S.L."/>
            <person name="Daligault H.E."/>
            <person name="Davenport K.W."/>
            <person name="Jaissle J."/>
            <person name="Frey K.G."/>
            <person name="Ladner J.T."/>
            <person name="Broomall S.M."/>
            <person name="Bishop-Lilly K.A."/>
            <person name="Bruce D.C."/>
            <person name="Gibbons H.S."/>
            <person name="Coyne S.R."/>
            <person name="Lo C.C."/>
            <person name="Meincke L."/>
            <person name="Munk A.C."/>
            <person name="Koroleva G.I."/>
            <person name="Rosenzweig C.N."/>
            <person name="Palacios G.F."/>
            <person name="Redden C.L."/>
            <person name="Minogue T.D."/>
            <person name="Chain P.S."/>
        </authorList>
    </citation>
    <scope>NUCLEOTIDE SEQUENCE [LARGE SCALE GENOMIC DNA]</scope>
    <source>
        <strain evidence="10 14">HD1011</strain>
    </source>
</reference>
<dbReference type="EMBL" id="LDER01000166">
    <property type="protein sequence ID" value="RVU64079.1"/>
    <property type="molecule type" value="Genomic_DNA"/>
</dbReference>
<dbReference type="SUPFAM" id="SSF81343">
    <property type="entry name" value="Fumarate reductase respiratory complex transmembrane subunits"/>
    <property type="match status" value="1"/>
</dbReference>
<evidence type="ECO:0000313" key="15">
    <source>
        <dbReference type="Proteomes" id="UP000286687"/>
    </source>
</evidence>
<dbReference type="EMBL" id="SCLP01000002">
    <property type="protein sequence ID" value="TFF47821.1"/>
    <property type="molecule type" value="Genomic_DNA"/>
</dbReference>
<keyword evidence="3 9" id="KW-0812">Transmembrane</keyword>
<evidence type="ECO:0000256" key="8">
    <source>
        <dbReference type="PIRSR" id="PIRSR000170-1"/>
    </source>
</evidence>
<organism evidence="12 15">
    <name type="scientific">Bacillus thuringiensis</name>
    <dbReference type="NCBI Taxonomy" id="1428"/>
    <lineage>
        <taxon>Bacteria</taxon>
        <taxon>Bacillati</taxon>
        <taxon>Bacillota</taxon>
        <taxon>Bacilli</taxon>
        <taxon>Bacillales</taxon>
        <taxon>Bacillaceae</taxon>
        <taxon>Bacillus</taxon>
        <taxon>Bacillus cereus group</taxon>
    </lineage>
</organism>
<evidence type="ECO:0000256" key="6">
    <source>
        <dbReference type="ARBA" id="ARBA00023004"/>
    </source>
</evidence>
<dbReference type="AlphaFoldDB" id="A0A0B5XLG9"/>
<evidence type="ECO:0000256" key="1">
    <source>
        <dbReference type="ARBA" id="ARBA00004370"/>
    </source>
</evidence>
<evidence type="ECO:0000256" key="2">
    <source>
        <dbReference type="ARBA" id="ARBA00022617"/>
    </source>
</evidence>
<proteinExistence type="predicted"/>
<dbReference type="InterPro" id="IPR016002">
    <property type="entry name" value="Succ_DH_cyt_b558_Firmicute"/>
</dbReference>
<dbReference type="GeneID" id="45024390"/>
<evidence type="ECO:0000313" key="12">
    <source>
        <dbReference type="EMBL" id="RVU64079.1"/>
    </source>
</evidence>
<evidence type="ECO:0000313" key="14">
    <source>
        <dbReference type="Proteomes" id="UP000031876"/>
    </source>
</evidence>
<dbReference type="OMA" id="WGITVGP"/>
<gene>
    <name evidence="10" type="primary">sdhC</name>
    <name evidence="10" type="ORF">BF38_271</name>
    <name evidence="12" type="ORF">BM74_10805</name>
    <name evidence="13" type="ORF">EQ803_05980</name>
    <name evidence="11" type="ORF">FOC89_09120</name>
</gene>
<feature type="binding site" description="axial binding residue" evidence="8">
    <location>
        <position position="27"/>
    </location>
    <ligand>
        <name>heme</name>
        <dbReference type="ChEBI" id="CHEBI:30413"/>
    </ligand>
    <ligandPart>
        <name>Fe</name>
        <dbReference type="ChEBI" id="CHEBI:18248"/>
    </ligandPart>
</feature>
<dbReference type="Proteomes" id="UP000031876">
    <property type="component" value="Chromosome"/>
</dbReference>
<dbReference type="RefSeq" id="WP_000678351.1">
    <property type="nucleotide sequence ID" value="NZ_CP009335.1"/>
</dbReference>
<dbReference type="Gene3D" id="1.20.1300.10">
    <property type="entry name" value="Fumarate reductase/succinate dehydrogenase, transmembrane subunit"/>
    <property type="match status" value="1"/>
</dbReference>
<dbReference type="Proteomes" id="UP000286687">
    <property type="component" value="Unassembled WGS sequence"/>
</dbReference>
<dbReference type="InterPro" id="IPR034804">
    <property type="entry name" value="SQR/QFR_C/D"/>
</dbReference>
<evidence type="ECO:0000256" key="5">
    <source>
        <dbReference type="ARBA" id="ARBA00022989"/>
    </source>
</evidence>
<feature type="transmembrane region" description="Helical" evidence="9">
    <location>
        <begin position="12"/>
        <end position="35"/>
    </location>
</feature>
<dbReference type="InterPro" id="IPR011138">
    <property type="entry name" value="Cytochrome_b-558"/>
</dbReference>
<evidence type="ECO:0000313" key="13">
    <source>
        <dbReference type="EMBL" id="TFF47821.1"/>
    </source>
</evidence>
<dbReference type="EMBL" id="CP053980">
    <property type="protein sequence ID" value="QKH24163.1"/>
    <property type="molecule type" value="Genomic_DNA"/>
</dbReference>
<feature type="binding site" description="axial binding residue" evidence="8">
    <location>
        <position position="112"/>
    </location>
    <ligand>
        <name>heme</name>
        <dbReference type="ChEBI" id="CHEBI:30413"/>
    </ligand>
    <ligandPart>
        <name>Fe</name>
        <dbReference type="ChEBI" id="CHEBI:18248"/>
    </ligandPart>
</feature>
<dbReference type="GO" id="GO:0016020">
    <property type="term" value="C:membrane"/>
    <property type="evidence" value="ECO:0007669"/>
    <property type="project" value="UniProtKB-SubCell"/>
</dbReference>
<keyword evidence="5 9" id="KW-1133">Transmembrane helix</keyword>
<feature type="transmembrane region" description="Helical" evidence="9">
    <location>
        <begin position="55"/>
        <end position="78"/>
    </location>
</feature>
<reference evidence="12 15" key="2">
    <citation type="submission" date="2018-01" db="EMBL/GenBank/DDBJ databases">
        <title>Complete genome sequence of G25-42.</title>
        <authorList>
            <person name="Zheng Z."/>
            <person name="Sun M."/>
        </authorList>
    </citation>
    <scope>NUCLEOTIDE SEQUENCE [LARGE SCALE GENOMIC DNA]</scope>
    <source>
        <strain evidence="12 15">G25-42</strain>
    </source>
</reference>
<feature type="transmembrane region" description="Helical" evidence="9">
    <location>
        <begin position="180"/>
        <end position="201"/>
    </location>
</feature>
<protein>
    <submittedName>
        <fullName evidence="11 12">Succinate dehydrogenase</fullName>
    </submittedName>
    <submittedName>
        <fullName evidence="10">Succinate dehydrogenase cytochrome b558 subunit</fullName>
    </submittedName>
</protein>
<feature type="transmembrane region" description="Helical" evidence="9">
    <location>
        <begin position="90"/>
        <end position="114"/>
    </location>
</feature>
<keyword evidence="7 9" id="KW-0472">Membrane</keyword>
<sequence length="208" mass="23801">MKGREYTFRKWHSLMGVIPVGVFLTQHLIVNNFATRGAEAFNKAAGFMELLPFRYALEIFIIFLPILYHAIYGLYIAFTAKNNAVSYGYFRNWMFVFQRISGIVTLIFIAWHVWETRIQAMLGKEVNYDMMADILNNPAMFAFYLVGVVSTIFHFANGLWTFCISWGITVSPRSQRISTYVTLAIFLGLSYVGVSALLAFIDPQLANQ</sequence>
<dbReference type="PIRSF" id="PIRSF000170">
    <property type="entry name" value="Succ_dh_cyt_b558"/>
    <property type="match status" value="1"/>
</dbReference>
<reference evidence="13 16" key="3">
    <citation type="submission" date="2019-01" db="EMBL/GenBank/DDBJ databases">
        <title>Draft genome sequence of Bacillus sp. DPC6431.</title>
        <authorList>
            <person name="Arbulu S."/>
            <person name="Murphy K."/>
            <person name="O'Sullivan O."/>
            <person name="Rea M.C."/>
            <person name="Hill C."/>
            <person name="Ross R.P."/>
        </authorList>
    </citation>
    <scope>NUCLEOTIDE SEQUENCE [LARGE SCALE GENOMIC DNA]</scope>
    <source>
        <strain evidence="13 16">DPC6431</strain>
    </source>
</reference>
<dbReference type="Proteomes" id="UP000501107">
    <property type="component" value="Chromosome"/>
</dbReference>
<keyword evidence="4 8" id="KW-0479">Metal-binding</keyword>
<evidence type="ECO:0000256" key="3">
    <source>
        <dbReference type="ARBA" id="ARBA00022692"/>
    </source>
</evidence>
<dbReference type="CDD" id="cd03497">
    <property type="entry name" value="SQR_TypeB_1_TM"/>
    <property type="match status" value="1"/>
</dbReference>
<feature type="transmembrane region" description="Helical" evidence="9">
    <location>
        <begin position="141"/>
        <end position="168"/>
    </location>
</feature>
<evidence type="ECO:0000256" key="9">
    <source>
        <dbReference type="SAM" id="Phobius"/>
    </source>
</evidence>
<feature type="binding site" description="axial binding residue" evidence="8">
    <location>
        <position position="154"/>
    </location>
    <ligand>
        <name>heme</name>
        <dbReference type="ChEBI" id="CHEBI:30413"/>
    </ligand>
    <ligandPart>
        <name>Fe</name>
        <dbReference type="ChEBI" id="CHEBI:18248"/>
    </ligandPart>
</feature>
<dbReference type="NCBIfam" id="TIGR02046">
    <property type="entry name" value="sdhC_b558_fam"/>
    <property type="match status" value="1"/>
</dbReference>
<evidence type="ECO:0000256" key="4">
    <source>
        <dbReference type="ARBA" id="ARBA00022723"/>
    </source>
</evidence>
<keyword evidence="6 8" id="KW-0408">Iron</keyword>
<evidence type="ECO:0000313" key="17">
    <source>
        <dbReference type="Proteomes" id="UP000501107"/>
    </source>
</evidence>
<evidence type="ECO:0000313" key="11">
    <source>
        <dbReference type="EMBL" id="QKH24163.1"/>
    </source>
</evidence>
<dbReference type="InterPro" id="IPR000701">
    <property type="entry name" value="SuccDH_FuR_B_TM-su"/>
</dbReference>
<comment type="subcellular location">
    <subcellularLocation>
        <location evidence="1">Membrane</location>
    </subcellularLocation>
</comment>
<dbReference type="Proteomes" id="UP000297630">
    <property type="component" value="Unassembled WGS sequence"/>
</dbReference>
<keyword evidence="2 8" id="KW-0349">Heme</keyword>
<feature type="binding site" description="axial binding residue" evidence="8">
    <location>
        <position position="69"/>
    </location>
    <ligand>
        <name>heme</name>
        <dbReference type="ChEBI" id="CHEBI:30413"/>
    </ligand>
    <ligandPart>
        <name>Fe</name>
        <dbReference type="ChEBI" id="CHEBI:18248"/>
    </ligandPart>
</feature>
<reference evidence="11 17" key="4">
    <citation type="submission" date="2020-05" db="EMBL/GenBank/DDBJ databases">
        <title>FDA dAtabase for Regulatory Grade micrObial Sequences (FDA-ARGOS): Supporting development and validation of Infectious Disease Dx tests.</title>
        <authorList>
            <person name="Nelson B."/>
            <person name="Plummer A."/>
            <person name="Tallon L."/>
            <person name="Sadzewicz L."/>
            <person name="Zhao X."/>
            <person name="Vavikolanu K."/>
            <person name="Mehta A."/>
            <person name="Aluvathingal J."/>
            <person name="Nadendla S."/>
            <person name="Myers T."/>
            <person name="Yan Y."/>
            <person name="Sichtig H."/>
        </authorList>
    </citation>
    <scope>NUCLEOTIDE SEQUENCE [LARGE SCALE GENOMIC DNA]</scope>
    <source>
        <strain evidence="11 17">FDAARGOS_795</strain>
    </source>
</reference>
<dbReference type="FunFam" id="1.20.1300.10:FF:000004">
    <property type="entry name" value="Succinate dehydrogenase cytochrome B558"/>
    <property type="match status" value="1"/>
</dbReference>
<accession>A0A0B5XLG9</accession>
<evidence type="ECO:0000313" key="16">
    <source>
        <dbReference type="Proteomes" id="UP000297630"/>
    </source>
</evidence>